<keyword evidence="1" id="KW-1133">Transmembrane helix</keyword>
<feature type="transmembrane region" description="Helical" evidence="1">
    <location>
        <begin position="79"/>
        <end position="97"/>
    </location>
</feature>
<dbReference type="PIRSF" id="PIRSF019083">
    <property type="entry name" value="UCP019083_VanZ"/>
    <property type="match status" value="1"/>
</dbReference>
<dbReference type="Pfam" id="PF04892">
    <property type="entry name" value="VanZ"/>
    <property type="match status" value="1"/>
</dbReference>
<dbReference type="EMBL" id="CAKJTI010000004">
    <property type="protein sequence ID" value="CAG9612145.1"/>
    <property type="molecule type" value="Genomic_DNA"/>
</dbReference>
<keyword evidence="1" id="KW-0472">Membrane</keyword>
<sequence length="161" mass="18379">MNRKWLFWIPVLLWIGVIFYSSSQPYTKQDMRSDITKYVNEEFVKEHFSWVSIDYGGGTPVSIANKGVGGFIEFFVRKGAHFTVFGILGALLYIALFQYGFRRKEAFQLALLLVAAYAGIDEIHQSFTGDRTPMWQDSVLDTCGGFTGILISSFYWKGKRS</sequence>
<dbReference type="InterPro" id="IPR016747">
    <property type="entry name" value="Phosphotransbutyrylase"/>
</dbReference>
<name>A0ABM8Y8S4_9BACI</name>
<evidence type="ECO:0000313" key="3">
    <source>
        <dbReference type="EMBL" id="CAG9612145.1"/>
    </source>
</evidence>
<reference evidence="3 4" key="1">
    <citation type="submission" date="2021-10" db="EMBL/GenBank/DDBJ databases">
        <authorList>
            <person name="Criscuolo A."/>
        </authorList>
    </citation>
    <scope>NUCLEOTIDE SEQUENCE [LARGE SCALE GENOMIC DNA]</scope>
    <source>
        <strain evidence="4">CIP 111899</strain>
    </source>
</reference>
<evidence type="ECO:0000256" key="1">
    <source>
        <dbReference type="SAM" id="Phobius"/>
    </source>
</evidence>
<dbReference type="RefSeq" id="WP_230574346.1">
    <property type="nucleotide sequence ID" value="NZ_CAKJTI010000004.1"/>
</dbReference>
<dbReference type="Proteomes" id="UP000789423">
    <property type="component" value="Unassembled WGS sequence"/>
</dbReference>
<evidence type="ECO:0000313" key="4">
    <source>
        <dbReference type="Proteomes" id="UP000789423"/>
    </source>
</evidence>
<gene>
    <name evidence="3" type="ORF">BACCIP111899_01317</name>
</gene>
<dbReference type="InterPro" id="IPR006976">
    <property type="entry name" value="VanZ-like"/>
</dbReference>
<keyword evidence="4" id="KW-1185">Reference proteome</keyword>
<evidence type="ECO:0000259" key="2">
    <source>
        <dbReference type="Pfam" id="PF04892"/>
    </source>
</evidence>
<comment type="caution">
    <text evidence="3">The sequence shown here is derived from an EMBL/GenBank/DDBJ whole genome shotgun (WGS) entry which is preliminary data.</text>
</comment>
<accession>A0ABM8Y8S4</accession>
<protein>
    <recommendedName>
        <fullName evidence="2">VanZ-like domain-containing protein</fullName>
    </recommendedName>
</protein>
<keyword evidence="1" id="KW-0812">Transmembrane</keyword>
<dbReference type="NCBIfam" id="NF037970">
    <property type="entry name" value="vanZ_1"/>
    <property type="match status" value="1"/>
</dbReference>
<organism evidence="3 4">
    <name type="scientific">Bacillus rhizoplanae</name>
    <dbReference type="NCBI Taxonomy" id="2880966"/>
    <lineage>
        <taxon>Bacteria</taxon>
        <taxon>Bacillati</taxon>
        <taxon>Bacillota</taxon>
        <taxon>Bacilli</taxon>
        <taxon>Bacillales</taxon>
        <taxon>Bacillaceae</taxon>
        <taxon>Bacillus</taxon>
    </lineage>
</organism>
<feature type="domain" description="VanZ-like" evidence="2">
    <location>
        <begin position="7"/>
        <end position="153"/>
    </location>
</feature>
<proteinExistence type="predicted"/>